<protein>
    <recommendedName>
        <fullName evidence="5">DUF2264 domain-containing protein</fullName>
    </recommendedName>
</protein>
<keyword evidence="4" id="KW-1185">Reference proteome</keyword>
<organism evidence="3 4">
    <name type="scientific">Lophiotrema nucula</name>
    <dbReference type="NCBI Taxonomy" id="690887"/>
    <lineage>
        <taxon>Eukaryota</taxon>
        <taxon>Fungi</taxon>
        <taxon>Dikarya</taxon>
        <taxon>Ascomycota</taxon>
        <taxon>Pezizomycotina</taxon>
        <taxon>Dothideomycetes</taxon>
        <taxon>Pleosporomycetidae</taxon>
        <taxon>Pleosporales</taxon>
        <taxon>Lophiotremataceae</taxon>
        <taxon>Lophiotrema</taxon>
    </lineage>
</organism>
<feature type="domain" description="DUF2264" evidence="2">
    <location>
        <begin position="393"/>
        <end position="692"/>
    </location>
</feature>
<dbReference type="InterPro" id="IPR049237">
    <property type="entry name" value="DUF2264_C"/>
</dbReference>
<sequence length="713" mass="79644">MPPLDGFSDNSFTTHNDFNNACLALLRALRPYQSTGGARIKLPLATGTHFDEVAAQLEGFARPLWAVGALLHGGCLMEAEQEAIVQPYVEGLANGTDPQHPEYWGPVVVRDQRMVEMEIISFALLAAPDALFNKQTKAAQKNITTWLKTINGKDFPTNNWLWFRVMTNLALVKVCSVPYHEVKAFMMEDLDQMETFYLGQGWAADGIWSDDGRQADYYSGSFAIQFSQLLYAKVAGDLDPIRCATFQERAKEFSATFWRYFNPNGAAIPFGRSLTYRFACAGFWSAAAFAGIELPEPLGDWGIVKGLLLRHFRWWSHKHDIFNVDGTLTIGFTFPNMYLGEDYNSPQSPYWAMKSFVALGLSADHPFWTCEEKALPTPTEHRGNMKQIAALAHKVEAPMQVVCNTGHHHFLLSAGQFCPWPLKATEAKYGKFAYSSHFGFSVPTGSTVLAQIAPDSTLALSKDDGDTWRVPWKVHKYEFSNASLRSNADGVIQQLPTIVSSWRPWKDAEVEVTTVLIAPSTRWPDWYLRVHKIIGLHSLKRNIRVVQGGFAIQGRKSNAGEVLPVFTDSVDIVTREDTTFAEGTLETREGSLICSDAGASGIRMLLISSDEQSQANLVDITGEILKPDANTNLMWQRTLIPSIRFSVDESTSQQQDSLIFVTAVLALARDESSAEAYDKVVLRERWDDFPVVLNSDGKSSREPPDDYIEFTVK</sequence>
<dbReference type="Proteomes" id="UP000799770">
    <property type="component" value="Unassembled WGS sequence"/>
</dbReference>
<name>A0A6A5Z128_9PLEO</name>
<dbReference type="Pfam" id="PF20938">
    <property type="entry name" value="DUF2264_C"/>
    <property type="match status" value="1"/>
</dbReference>
<dbReference type="PANTHER" id="PTHR35339">
    <property type="entry name" value="LINALOOL DEHYDRATASE_ISOMERASE DOMAIN-CONTAINING PROTEIN"/>
    <property type="match status" value="1"/>
</dbReference>
<evidence type="ECO:0008006" key="5">
    <source>
        <dbReference type="Google" id="ProtNLM"/>
    </source>
</evidence>
<dbReference type="PIRSF" id="PIRSF014753">
    <property type="entry name" value="UCP014753"/>
    <property type="match status" value="1"/>
</dbReference>
<dbReference type="InterPro" id="IPR049349">
    <property type="entry name" value="DUF2264_N"/>
</dbReference>
<dbReference type="AlphaFoldDB" id="A0A6A5Z128"/>
<evidence type="ECO:0000259" key="2">
    <source>
        <dbReference type="Pfam" id="PF20938"/>
    </source>
</evidence>
<evidence type="ECO:0000313" key="3">
    <source>
        <dbReference type="EMBL" id="KAF2112786.1"/>
    </source>
</evidence>
<feature type="domain" description="DUF2264" evidence="1">
    <location>
        <begin position="15"/>
        <end position="374"/>
    </location>
</feature>
<reference evidence="3" key="1">
    <citation type="journal article" date="2020" name="Stud. Mycol.">
        <title>101 Dothideomycetes genomes: a test case for predicting lifestyles and emergence of pathogens.</title>
        <authorList>
            <person name="Haridas S."/>
            <person name="Albert R."/>
            <person name="Binder M."/>
            <person name="Bloem J."/>
            <person name="Labutti K."/>
            <person name="Salamov A."/>
            <person name="Andreopoulos B."/>
            <person name="Baker S."/>
            <person name="Barry K."/>
            <person name="Bills G."/>
            <person name="Bluhm B."/>
            <person name="Cannon C."/>
            <person name="Castanera R."/>
            <person name="Culley D."/>
            <person name="Daum C."/>
            <person name="Ezra D."/>
            <person name="Gonzalez J."/>
            <person name="Henrissat B."/>
            <person name="Kuo A."/>
            <person name="Liang C."/>
            <person name="Lipzen A."/>
            <person name="Lutzoni F."/>
            <person name="Magnuson J."/>
            <person name="Mondo S."/>
            <person name="Nolan M."/>
            <person name="Ohm R."/>
            <person name="Pangilinan J."/>
            <person name="Park H.-J."/>
            <person name="Ramirez L."/>
            <person name="Alfaro M."/>
            <person name="Sun H."/>
            <person name="Tritt A."/>
            <person name="Yoshinaga Y."/>
            <person name="Zwiers L.-H."/>
            <person name="Turgeon B."/>
            <person name="Goodwin S."/>
            <person name="Spatafora J."/>
            <person name="Crous P."/>
            <person name="Grigoriev I."/>
        </authorList>
    </citation>
    <scope>NUCLEOTIDE SEQUENCE</scope>
    <source>
        <strain evidence="3">CBS 627.86</strain>
    </source>
</reference>
<dbReference type="OrthoDB" id="5150166at2759"/>
<dbReference type="EMBL" id="ML977330">
    <property type="protein sequence ID" value="KAF2112786.1"/>
    <property type="molecule type" value="Genomic_DNA"/>
</dbReference>
<gene>
    <name evidence="3" type="ORF">BDV96DRAFT_157389</name>
</gene>
<dbReference type="Pfam" id="PF10022">
    <property type="entry name" value="DUF2264"/>
    <property type="match status" value="1"/>
</dbReference>
<dbReference type="InterPro" id="IPR016624">
    <property type="entry name" value="UCP014753"/>
</dbReference>
<accession>A0A6A5Z128</accession>
<evidence type="ECO:0000259" key="1">
    <source>
        <dbReference type="Pfam" id="PF10022"/>
    </source>
</evidence>
<proteinExistence type="predicted"/>
<dbReference type="PANTHER" id="PTHR35339:SF2">
    <property type="entry name" value="DUF2264 DOMAIN-CONTAINING PROTEIN-RELATED"/>
    <property type="match status" value="1"/>
</dbReference>
<evidence type="ECO:0000313" key="4">
    <source>
        <dbReference type="Proteomes" id="UP000799770"/>
    </source>
</evidence>